<evidence type="ECO:0000256" key="1">
    <source>
        <dbReference type="ARBA" id="ARBA00008455"/>
    </source>
</evidence>
<evidence type="ECO:0000313" key="8">
    <source>
        <dbReference type="Proteomes" id="UP000472270"/>
    </source>
</evidence>
<keyword evidence="5" id="KW-1015">Disulfide bond</keyword>
<dbReference type="Proteomes" id="UP000472270">
    <property type="component" value="Unassembled WGS sequence"/>
</dbReference>
<evidence type="ECO:0000256" key="3">
    <source>
        <dbReference type="ARBA" id="ARBA00022801"/>
    </source>
</evidence>
<reference evidence="7" key="1">
    <citation type="submission" date="2025-08" db="UniProtKB">
        <authorList>
            <consortium name="Ensembl"/>
        </authorList>
    </citation>
    <scope>IDENTIFICATION</scope>
</reference>
<gene>
    <name evidence="7" type="primary">ctsll</name>
</gene>
<dbReference type="InterPro" id="IPR038765">
    <property type="entry name" value="Papain-like_cys_pep_sf"/>
</dbReference>
<evidence type="ECO:0000256" key="4">
    <source>
        <dbReference type="ARBA" id="ARBA00022807"/>
    </source>
</evidence>
<dbReference type="GO" id="GO:0006508">
    <property type="term" value="P:proteolysis"/>
    <property type="evidence" value="ECO:0007669"/>
    <property type="project" value="UniProtKB-KW"/>
</dbReference>
<comment type="similarity">
    <text evidence="1">Belongs to the peptidase C1 family.</text>
</comment>
<dbReference type="Gene3D" id="3.90.70.10">
    <property type="entry name" value="Cysteine proteinases"/>
    <property type="match status" value="1"/>
</dbReference>
<dbReference type="Ensembl" id="ENSSRHT00000068038.1">
    <property type="protein sequence ID" value="ENSSRHP00000066220.1"/>
    <property type="gene ID" value="ENSSRHG00000032918.1"/>
</dbReference>
<dbReference type="Pfam" id="PF00112">
    <property type="entry name" value="Peptidase_C1"/>
    <property type="match status" value="1"/>
</dbReference>
<dbReference type="CDD" id="cd02248">
    <property type="entry name" value="Peptidase_C1A"/>
    <property type="match status" value="1"/>
</dbReference>
<dbReference type="InterPro" id="IPR025660">
    <property type="entry name" value="Pept_his_AS"/>
</dbReference>
<dbReference type="InterPro" id="IPR025661">
    <property type="entry name" value="Pept_asp_AS"/>
</dbReference>
<dbReference type="PRINTS" id="PR00705">
    <property type="entry name" value="PAPAIN"/>
</dbReference>
<name>A0A673KRW3_9TELE</name>
<dbReference type="InterPro" id="IPR039417">
    <property type="entry name" value="Peptidase_C1A_papain-like"/>
</dbReference>
<evidence type="ECO:0000259" key="6">
    <source>
        <dbReference type="SMART" id="SM00645"/>
    </source>
</evidence>
<dbReference type="PROSITE" id="PS00639">
    <property type="entry name" value="THIOL_PROTEASE_HIS"/>
    <property type="match status" value="1"/>
</dbReference>
<reference evidence="7" key="2">
    <citation type="submission" date="2025-09" db="UniProtKB">
        <authorList>
            <consortium name="Ensembl"/>
        </authorList>
    </citation>
    <scope>IDENTIFICATION</scope>
</reference>
<feature type="domain" description="Peptidase C1A papain C-terminal" evidence="6">
    <location>
        <begin position="40"/>
        <end position="248"/>
    </location>
</feature>
<dbReference type="PROSITE" id="PS00640">
    <property type="entry name" value="THIOL_PROTEASE_ASN"/>
    <property type="match status" value="1"/>
</dbReference>
<dbReference type="PROSITE" id="PS00139">
    <property type="entry name" value="THIOL_PROTEASE_CYS"/>
    <property type="match status" value="1"/>
</dbReference>
<evidence type="ECO:0000313" key="7">
    <source>
        <dbReference type="Ensembl" id="ENSSRHP00000066220.1"/>
    </source>
</evidence>
<sequence>MNQFGDMTNEEFRQVMNGYNHDPSRKSKGSLFMEPSFFEAPQQVDWREKGYVTPIKDQKRCGSCWAFSSTGALEGQLFRKTGKLVSLSEQNLMDCSRPEGNQGCNGGFMDQAFQYVQDNNGLDSEESYPYLGTVRISGFAPISNIGKEHALMRAVAAVGPVAVAIDAGHESFQFYQSGIYYERECSGVELDHAVLVVGYGYEGADVAGKRYWIVKNSWTEKWGDKGYIYMAKDRQNHCGIATSAGYPLV</sequence>
<dbReference type="AlphaFoldDB" id="A0A673KRW3"/>
<dbReference type="InterPro" id="IPR000668">
    <property type="entry name" value="Peptidase_C1A_C"/>
</dbReference>
<evidence type="ECO:0000256" key="2">
    <source>
        <dbReference type="ARBA" id="ARBA00022670"/>
    </source>
</evidence>
<dbReference type="InterPro" id="IPR013128">
    <property type="entry name" value="Peptidase_C1A"/>
</dbReference>
<keyword evidence="8" id="KW-1185">Reference proteome</keyword>
<evidence type="ECO:0000256" key="5">
    <source>
        <dbReference type="ARBA" id="ARBA00023157"/>
    </source>
</evidence>
<dbReference type="GO" id="GO:0008234">
    <property type="term" value="F:cysteine-type peptidase activity"/>
    <property type="evidence" value="ECO:0007669"/>
    <property type="project" value="UniProtKB-KW"/>
</dbReference>
<proteinExistence type="inferred from homology"/>
<protein>
    <submittedName>
        <fullName evidence="7">Cathepsin L1-like</fullName>
    </submittedName>
</protein>
<dbReference type="SUPFAM" id="SSF54001">
    <property type="entry name" value="Cysteine proteinases"/>
    <property type="match status" value="1"/>
</dbReference>
<keyword evidence="2" id="KW-0645">Protease</keyword>
<dbReference type="FunFam" id="3.90.70.10:FF:000332">
    <property type="entry name" value="Cathepsin L1"/>
    <property type="match status" value="1"/>
</dbReference>
<keyword evidence="4" id="KW-0788">Thiol protease</keyword>
<accession>A0A673KRW3</accession>
<dbReference type="PANTHER" id="PTHR12411">
    <property type="entry name" value="CYSTEINE PROTEASE FAMILY C1-RELATED"/>
    <property type="match status" value="1"/>
</dbReference>
<dbReference type="SMART" id="SM00645">
    <property type="entry name" value="Pept_C1"/>
    <property type="match status" value="1"/>
</dbReference>
<organism evidence="7 8">
    <name type="scientific">Sinocyclocheilus rhinocerous</name>
    <dbReference type="NCBI Taxonomy" id="307959"/>
    <lineage>
        <taxon>Eukaryota</taxon>
        <taxon>Metazoa</taxon>
        <taxon>Chordata</taxon>
        <taxon>Craniata</taxon>
        <taxon>Vertebrata</taxon>
        <taxon>Euteleostomi</taxon>
        <taxon>Actinopterygii</taxon>
        <taxon>Neopterygii</taxon>
        <taxon>Teleostei</taxon>
        <taxon>Ostariophysi</taxon>
        <taxon>Cypriniformes</taxon>
        <taxon>Cyprinidae</taxon>
        <taxon>Cyprininae</taxon>
        <taxon>Sinocyclocheilus</taxon>
    </lineage>
</organism>
<keyword evidence="3" id="KW-0378">Hydrolase</keyword>
<dbReference type="InterPro" id="IPR000169">
    <property type="entry name" value="Pept_cys_AS"/>
</dbReference>